<organism evidence="1 2">
    <name type="scientific">Dreissena polymorpha</name>
    <name type="common">Zebra mussel</name>
    <name type="synonym">Mytilus polymorpha</name>
    <dbReference type="NCBI Taxonomy" id="45954"/>
    <lineage>
        <taxon>Eukaryota</taxon>
        <taxon>Metazoa</taxon>
        <taxon>Spiralia</taxon>
        <taxon>Lophotrochozoa</taxon>
        <taxon>Mollusca</taxon>
        <taxon>Bivalvia</taxon>
        <taxon>Autobranchia</taxon>
        <taxon>Heteroconchia</taxon>
        <taxon>Euheterodonta</taxon>
        <taxon>Imparidentia</taxon>
        <taxon>Neoheterodontei</taxon>
        <taxon>Myida</taxon>
        <taxon>Dreissenoidea</taxon>
        <taxon>Dreissenidae</taxon>
        <taxon>Dreissena</taxon>
    </lineage>
</organism>
<accession>A0A9D3Y6B0</accession>
<reference evidence="1" key="1">
    <citation type="journal article" date="2019" name="bioRxiv">
        <title>The Genome of the Zebra Mussel, Dreissena polymorpha: A Resource for Invasive Species Research.</title>
        <authorList>
            <person name="McCartney M.A."/>
            <person name="Auch B."/>
            <person name="Kono T."/>
            <person name="Mallez S."/>
            <person name="Zhang Y."/>
            <person name="Obille A."/>
            <person name="Becker A."/>
            <person name="Abrahante J.E."/>
            <person name="Garbe J."/>
            <person name="Badalamenti J.P."/>
            <person name="Herman A."/>
            <person name="Mangelson H."/>
            <person name="Liachko I."/>
            <person name="Sullivan S."/>
            <person name="Sone E.D."/>
            <person name="Koren S."/>
            <person name="Silverstein K.A.T."/>
            <person name="Beckman K.B."/>
            <person name="Gohl D.M."/>
        </authorList>
    </citation>
    <scope>NUCLEOTIDE SEQUENCE</scope>
    <source>
        <strain evidence="1">Duluth1</strain>
        <tissue evidence="1">Whole animal</tissue>
    </source>
</reference>
<reference evidence="1" key="2">
    <citation type="submission" date="2020-11" db="EMBL/GenBank/DDBJ databases">
        <authorList>
            <person name="McCartney M.A."/>
            <person name="Auch B."/>
            <person name="Kono T."/>
            <person name="Mallez S."/>
            <person name="Becker A."/>
            <person name="Gohl D.M."/>
            <person name="Silverstein K.A.T."/>
            <person name="Koren S."/>
            <person name="Bechman K.B."/>
            <person name="Herman A."/>
            <person name="Abrahante J.E."/>
            <person name="Garbe J."/>
        </authorList>
    </citation>
    <scope>NUCLEOTIDE SEQUENCE</scope>
    <source>
        <strain evidence="1">Duluth1</strain>
        <tissue evidence="1">Whole animal</tissue>
    </source>
</reference>
<dbReference type="Proteomes" id="UP000828390">
    <property type="component" value="Unassembled WGS sequence"/>
</dbReference>
<dbReference type="EMBL" id="JAIWYP010000019">
    <property type="protein sequence ID" value="KAH3692760.1"/>
    <property type="molecule type" value="Genomic_DNA"/>
</dbReference>
<evidence type="ECO:0000313" key="2">
    <source>
        <dbReference type="Proteomes" id="UP000828390"/>
    </source>
</evidence>
<comment type="caution">
    <text evidence="1">The sequence shown here is derived from an EMBL/GenBank/DDBJ whole genome shotgun (WGS) entry which is preliminary data.</text>
</comment>
<name>A0A9D3Y6B0_DREPO</name>
<protein>
    <submittedName>
        <fullName evidence="1">Uncharacterized protein</fullName>
    </submittedName>
</protein>
<evidence type="ECO:0000313" key="1">
    <source>
        <dbReference type="EMBL" id="KAH3692760.1"/>
    </source>
</evidence>
<keyword evidence="2" id="KW-1185">Reference proteome</keyword>
<proteinExistence type="predicted"/>
<gene>
    <name evidence="1" type="ORF">DPMN_194512</name>
</gene>
<sequence length="52" mass="6099">MKRKLEAEQAGKFPRQYNKMLPYCSCNKCCEDHVSSSQNCLCPLYQHQQCDL</sequence>
<dbReference type="AlphaFoldDB" id="A0A9D3Y6B0"/>